<proteinExistence type="predicted"/>
<name>A0A2G8LHP9_STIJA</name>
<evidence type="ECO:0000313" key="2">
    <source>
        <dbReference type="EMBL" id="PIK59773.1"/>
    </source>
</evidence>
<organism evidence="2 3">
    <name type="scientific">Stichopus japonicus</name>
    <name type="common">Sea cucumber</name>
    <dbReference type="NCBI Taxonomy" id="307972"/>
    <lineage>
        <taxon>Eukaryota</taxon>
        <taxon>Metazoa</taxon>
        <taxon>Echinodermata</taxon>
        <taxon>Eleutherozoa</taxon>
        <taxon>Echinozoa</taxon>
        <taxon>Holothuroidea</taxon>
        <taxon>Aspidochirotacea</taxon>
        <taxon>Aspidochirotida</taxon>
        <taxon>Stichopodidae</taxon>
        <taxon>Apostichopus</taxon>
    </lineage>
</organism>
<gene>
    <name evidence="2" type="ORF">BSL78_03345</name>
</gene>
<feature type="region of interest" description="Disordered" evidence="1">
    <location>
        <begin position="1"/>
        <end position="25"/>
    </location>
</feature>
<dbReference type="OrthoDB" id="10022113at2759"/>
<evidence type="ECO:0000256" key="1">
    <source>
        <dbReference type="SAM" id="MobiDB-lite"/>
    </source>
</evidence>
<dbReference type="PANTHER" id="PTHR35836">
    <property type="entry name" value="VCBS REPEAT-CONTAINING PROTEIN"/>
    <property type="match status" value="1"/>
</dbReference>
<dbReference type="AlphaFoldDB" id="A0A2G8LHP9"/>
<dbReference type="Proteomes" id="UP000230750">
    <property type="component" value="Unassembled WGS sequence"/>
</dbReference>
<dbReference type="EMBL" id="MRZV01000074">
    <property type="protein sequence ID" value="PIK59773.1"/>
    <property type="molecule type" value="Genomic_DNA"/>
</dbReference>
<protein>
    <submittedName>
        <fullName evidence="2">Uncharacterized protein</fullName>
    </submittedName>
</protein>
<accession>A0A2G8LHP9</accession>
<reference evidence="2 3" key="1">
    <citation type="journal article" date="2017" name="PLoS Biol.">
        <title>The sea cucumber genome provides insights into morphological evolution and visceral regeneration.</title>
        <authorList>
            <person name="Zhang X."/>
            <person name="Sun L."/>
            <person name="Yuan J."/>
            <person name="Sun Y."/>
            <person name="Gao Y."/>
            <person name="Zhang L."/>
            <person name="Li S."/>
            <person name="Dai H."/>
            <person name="Hamel J.F."/>
            <person name="Liu C."/>
            <person name="Yu Y."/>
            <person name="Liu S."/>
            <person name="Lin W."/>
            <person name="Guo K."/>
            <person name="Jin S."/>
            <person name="Xu P."/>
            <person name="Storey K.B."/>
            <person name="Huan P."/>
            <person name="Zhang T."/>
            <person name="Zhou Y."/>
            <person name="Zhang J."/>
            <person name="Lin C."/>
            <person name="Li X."/>
            <person name="Xing L."/>
            <person name="Huo D."/>
            <person name="Sun M."/>
            <person name="Wang L."/>
            <person name="Mercier A."/>
            <person name="Li F."/>
            <person name="Yang H."/>
            <person name="Xiang J."/>
        </authorList>
    </citation>
    <scope>NUCLEOTIDE SEQUENCE [LARGE SCALE GENOMIC DNA]</scope>
    <source>
        <strain evidence="2">Shaxun</strain>
        <tissue evidence="2">Muscle</tissue>
    </source>
</reference>
<evidence type="ECO:0000313" key="3">
    <source>
        <dbReference type="Proteomes" id="UP000230750"/>
    </source>
</evidence>
<sequence length="82" mass="9197">MCFKPNVPEITEGNGSPGRARSMYPKIPVDRKKPMILMTGDDDNNAYLFDAVKDNDPEDWTYTKHVIFQANEGTVGAISYLT</sequence>
<dbReference type="PANTHER" id="PTHR35836:SF1">
    <property type="entry name" value="VCBS REPEAT-CONTAINING PROTEIN"/>
    <property type="match status" value="1"/>
</dbReference>
<comment type="caution">
    <text evidence="2">The sequence shown here is derived from an EMBL/GenBank/DDBJ whole genome shotgun (WGS) entry which is preliminary data.</text>
</comment>
<keyword evidence="3" id="KW-1185">Reference proteome</keyword>